<proteinExistence type="predicted"/>
<evidence type="ECO:0000313" key="3">
    <source>
        <dbReference type="Proteomes" id="UP000034172"/>
    </source>
</evidence>
<dbReference type="EMBL" id="LCIE01000005">
    <property type="protein sequence ID" value="KKT49544.1"/>
    <property type="molecule type" value="Genomic_DNA"/>
</dbReference>
<comment type="caution">
    <text evidence="2">The sequence shown here is derived from an EMBL/GenBank/DDBJ whole genome shotgun (WGS) entry which is preliminary data.</text>
</comment>
<dbReference type="AlphaFoldDB" id="A0A0G1KNJ9"/>
<accession>A0A0G1KNJ9</accession>
<name>A0A0G1KNJ9_9BACT</name>
<dbReference type="Pfam" id="PF18480">
    <property type="entry name" value="DUF5615"/>
    <property type="match status" value="1"/>
</dbReference>
<evidence type="ECO:0000313" key="2">
    <source>
        <dbReference type="EMBL" id="KKT49544.1"/>
    </source>
</evidence>
<gene>
    <name evidence="2" type="ORF">UW41_C0005G0047</name>
</gene>
<feature type="domain" description="DUF5615" evidence="1">
    <location>
        <begin position="9"/>
        <end position="96"/>
    </location>
</feature>
<dbReference type="InterPro" id="IPR041049">
    <property type="entry name" value="DUF5615"/>
</dbReference>
<sequence length="116" mass="13628">MSPHQDRFKLLLDEMLPKRDKFPILNKLHNLKHIVHDVKGSGLKDEDVVLLAKKQKRILISKNDKHMIDLCNINKVQLICITETMREEEIDKKIVAMLSRRLPNKSIFKISHSPRK</sequence>
<evidence type="ECO:0000259" key="1">
    <source>
        <dbReference type="Pfam" id="PF18480"/>
    </source>
</evidence>
<protein>
    <recommendedName>
        <fullName evidence="1">DUF5615 domain-containing protein</fullName>
    </recommendedName>
</protein>
<dbReference type="Proteomes" id="UP000034172">
    <property type="component" value="Unassembled WGS sequence"/>
</dbReference>
<dbReference type="STRING" id="1618392.UW41_C0005G0047"/>
<organism evidence="2 3">
    <name type="scientific">Candidatus Collierbacteria bacterium GW2011_GWC2_44_18</name>
    <dbReference type="NCBI Taxonomy" id="1618392"/>
    <lineage>
        <taxon>Bacteria</taxon>
        <taxon>Candidatus Collieribacteriota</taxon>
    </lineage>
</organism>
<reference evidence="2 3" key="1">
    <citation type="journal article" date="2015" name="Nature">
        <title>rRNA introns, odd ribosomes, and small enigmatic genomes across a large radiation of phyla.</title>
        <authorList>
            <person name="Brown C.T."/>
            <person name="Hug L.A."/>
            <person name="Thomas B.C."/>
            <person name="Sharon I."/>
            <person name="Castelle C.J."/>
            <person name="Singh A."/>
            <person name="Wilkins M.J."/>
            <person name="Williams K.H."/>
            <person name="Banfield J.F."/>
        </authorList>
    </citation>
    <scope>NUCLEOTIDE SEQUENCE [LARGE SCALE GENOMIC DNA]</scope>
</reference>